<evidence type="ECO:0000313" key="2">
    <source>
        <dbReference type="Proteomes" id="UP000078200"/>
    </source>
</evidence>
<reference evidence="1" key="1">
    <citation type="submission" date="2020-05" db="UniProtKB">
        <authorList>
            <consortium name="EnsemblMetazoa"/>
        </authorList>
    </citation>
    <scope>IDENTIFICATION</scope>
    <source>
        <strain evidence="1">TTRI</strain>
    </source>
</reference>
<keyword evidence="2" id="KW-1185">Reference proteome</keyword>
<evidence type="ECO:0000313" key="1">
    <source>
        <dbReference type="EnsemblMetazoa" id="GAUT044169-PA"/>
    </source>
</evidence>
<dbReference type="AlphaFoldDB" id="A0A1A9VQA1"/>
<sequence>MENIIYSRKLLNYAFLITRNCIIITNAEDILSFFKWLRHKFPKSTNTLLVFVTRIFCINLVKVLQLICFSITSTTTTIKTTVLLEGLTILISVLMADILKKFISTAFSSYAVADVIEQALTYNLGNKSNAHTHSSITPIYLSTNKSVIIQSLQVEESQTGLNFKGQDL</sequence>
<accession>A0A1A9VQA1</accession>
<proteinExistence type="predicted"/>
<organism evidence="1 2">
    <name type="scientific">Glossina austeni</name>
    <name type="common">Savannah tsetse fly</name>
    <dbReference type="NCBI Taxonomy" id="7395"/>
    <lineage>
        <taxon>Eukaryota</taxon>
        <taxon>Metazoa</taxon>
        <taxon>Ecdysozoa</taxon>
        <taxon>Arthropoda</taxon>
        <taxon>Hexapoda</taxon>
        <taxon>Insecta</taxon>
        <taxon>Pterygota</taxon>
        <taxon>Neoptera</taxon>
        <taxon>Endopterygota</taxon>
        <taxon>Diptera</taxon>
        <taxon>Brachycera</taxon>
        <taxon>Muscomorpha</taxon>
        <taxon>Hippoboscoidea</taxon>
        <taxon>Glossinidae</taxon>
        <taxon>Glossina</taxon>
    </lineage>
</organism>
<dbReference type="VEuPathDB" id="VectorBase:GAUT044169"/>
<protein>
    <submittedName>
        <fullName evidence="1">Uncharacterized protein</fullName>
    </submittedName>
</protein>
<name>A0A1A9VQA1_GLOAU</name>
<dbReference type="EnsemblMetazoa" id="GAUT044169-RA">
    <property type="protein sequence ID" value="GAUT044169-PA"/>
    <property type="gene ID" value="GAUT044169"/>
</dbReference>
<dbReference type="Proteomes" id="UP000078200">
    <property type="component" value="Unassembled WGS sequence"/>
</dbReference>